<gene>
    <name evidence="6" type="primary">pyrE</name>
    <name evidence="8" type="ORF">A8950_0373</name>
</gene>
<dbReference type="CDD" id="cd06223">
    <property type="entry name" value="PRTases_typeI"/>
    <property type="match status" value="1"/>
</dbReference>
<comment type="caution">
    <text evidence="8">The sequence shown here is derived from an EMBL/GenBank/DDBJ whole genome shotgun (WGS) entry which is preliminary data.</text>
</comment>
<evidence type="ECO:0000313" key="9">
    <source>
        <dbReference type="Proteomes" id="UP000295783"/>
    </source>
</evidence>
<name>A0A4R6WUL3_9PROT</name>
<feature type="binding site" description="in other chain" evidence="6">
    <location>
        <begin position="130"/>
        <end position="138"/>
    </location>
    <ligand>
        <name>5-phospho-alpha-D-ribose 1-diphosphate</name>
        <dbReference type="ChEBI" id="CHEBI:58017"/>
        <note>ligand shared between dimeric partners</note>
    </ligand>
</feature>
<dbReference type="InterPro" id="IPR000836">
    <property type="entry name" value="PRTase_dom"/>
</dbReference>
<dbReference type="NCBIfam" id="TIGR00336">
    <property type="entry name" value="pyrE"/>
    <property type="match status" value="1"/>
</dbReference>
<dbReference type="GO" id="GO:0004588">
    <property type="term" value="F:orotate phosphoribosyltransferase activity"/>
    <property type="evidence" value="ECO:0007669"/>
    <property type="project" value="UniProtKB-UniRule"/>
</dbReference>
<keyword evidence="5 6" id="KW-0665">Pyrimidine biosynthesis</keyword>
<evidence type="ECO:0000256" key="4">
    <source>
        <dbReference type="ARBA" id="ARBA00022679"/>
    </source>
</evidence>
<feature type="binding site" evidence="6">
    <location>
        <position position="104"/>
    </location>
    <ligand>
        <name>5-phospho-alpha-D-ribose 1-diphosphate</name>
        <dbReference type="ChEBI" id="CHEBI:58017"/>
        <note>ligand shared between dimeric partners</note>
    </ligand>
</feature>
<dbReference type="Pfam" id="PF00156">
    <property type="entry name" value="Pribosyltran"/>
    <property type="match status" value="1"/>
</dbReference>
<dbReference type="EC" id="2.4.2.10" evidence="2 6"/>
<protein>
    <recommendedName>
        <fullName evidence="2 6">Orotate phosphoribosyltransferase</fullName>
        <shortName evidence="6">OPRT</shortName>
        <shortName evidence="6">OPRTase</shortName>
        <ecNumber evidence="2 6">2.4.2.10</ecNumber>
    </recommendedName>
</protein>
<evidence type="ECO:0000256" key="2">
    <source>
        <dbReference type="ARBA" id="ARBA00011971"/>
    </source>
</evidence>
<dbReference type="AlphaFoldDB" id="A0A4R6WUL3"/>
<feature type="binding site" evidence="6">
    <location>
        <position position="108"/>
    </location>
    <ligand>
        <name>5-phospho-alpha-D-ribose 1-diphosphate</name>
        <dbReference type="ChEBI" id="CHEBI:58017"/>
        <note>ligand shared between dimeric partners</note>
    </ligand>
</feature>
<dbReference type="NCBIfam" id="NF001729">
    <property type="entry name" value="PRK00455.1-3"/>
    <property type="match status" value="1"/>
</dbReference>
<comment type="similarity">
    <text evidence="6">Belongs to the purine/pyrimidine phosphoribosyltransferase family. PyrE subfamily.</text>
</comment>
<accession>A0A4R6WUL3</accession>
<comment type="pathway">
    <text evidence="1 6">Pyrimidine metabolism; UMP biosynthesis via de novo pathway; UMP from orotate: step 1/2.</text>
</comment>
<dbReference type="HAMAP" id="MF_01208">
    <property type="entry name" value="PyrE"/>
    <property type="match status" value="1"/>
</dbReference>
<feature type="binding site" evidence="6">
    <location>
        <position position="134"/>
    </location>
    <ligand>
        <name>orotate</name>
        <dbReference type="ChEBI" id="CHEBI:30839"/>
    </ligand>
</feature>
<dbReference type="GO" id="GO:0044205">
    <property type="term" value="P:'de novo' UMP biosynthetic process"/>
    <property type="evidence" value="ECO:0007669"/>
    <property type="project" value="UniProtKB-UniRule"/>
</dbReference>
<dbReference type="GO" id="GO:0019856">
    <property type="term" value="P:pyrimidine nucleobase biosynthetic process"/>
    <property type="evidence" value="ECO:0007669"/>
    <property type="project" value="TreeGrafter"/>
</dbReference>
<comment type="cofactor">
    <cofactor evidence="6">
        <name>Mg(2+)</name>
        <dbReference type="ChEBI" id="CHEBI:18420"/>
    </cofactor>
</comment>
<evidence type="ECO:0000256" key="6">
    <source>
        <dbReference type="HAMAP-Rule" id="MF_01208"/>
    </source>
</evidence>
<evidence type="ECO:0000256" key="1">
    <source>
        <dbReference type="ARBA" id="ARBA00004889"/>
    </source>
</evidence>
<comment type="function">
    <text evidence="6">Catalyzes the transfer of a ribosyl phosphate group from 5-phosphoribose 1-diphosphate to orotate, leading to the formation of orotidine monophosphate (OMP).</text>
</comment>
<dbReference type="EMBL" id="SNYW01000006">
    <property type="protein sequence ID" value="TDQ83830.1"/>
    <property type="molecule type" value="Genomic_DNA"/>
</dbReference>
<evidence type="ECO:0000256" key="5">
    <source>
        <dbReference type="ARBA" id="ARBA00022975"/>
    </source>
</evidence>
<dbReference type="Proteomes" id="UP000295783">
    <property type="component" value="Unassembled WGS sequence"/>
</dbReference>
<evidence type="ECO:0000259" key="7">
    <source>
        <dbReference type="Pfam" id="PF00156"/>
    </source>
</evidence>
<feature type="binding site" description="in other chain" evidence="6">
    <location>
        <position position="105"/>
    </location>
    <ligand>
        <name>5-phospho-alpha-D-ribose 1-diphosphate</name>
        <dbReference type="ChEBI" id="CHEBI:58017"/>
        <note>ligand shared between dimeric partners</note>
    </ligand>
</feature>
<dbReference type="InterPro" id="IPR004467">
    <property type="entry name" value="Or_phspho_trans_dom"/>
</dbReference>
<feature type="domain" description="Phosphoribosyltransferase" evidence="7">
    <location>
        <begin position="55"/>
        <end position="160"/>
    </location>
</feature>
<dbReference type="UniPathway" id="UPA00070">
    <property type="reaction ID" value="UER00119"/>
</dbReference>
<keyword evidence="3 6" id="KW-0328">Glycosyltransferase</keyword>
<keyword evidence="9" id="KW-1185">Reference proteome</keyword>
<keyword evidence="6" id="KW-0460">Magnesium</keyword>
<proteinExistence type="inferred from homology"/>
<keyword evidence="4 6" id="KW-0808">Transferase</keyword>
<dbReference type="InterPro" id="IPR023031">
    <property type="entry name" value="OPRT"/>
</dbReference>
<evidence type="ECO:0000256" key="3">
    <source>
        <dbReference type="ARBA" id="ARBA00022676"/>
    </source>
</evidence>
<comment type="caution">
    <text evidence="6">Lacks conserved residue(s) required for the propagation of feature annotation.</text>
</comment>
<sequence length="227" mass="24469">MTPGMTLSSGPIVARILLEIAAVHFRPDEPFTLTSGRKSPVYIDCRKIIAFPRARTKVIQLAAELVEREIGFESLDVVAGGETAGIPYAAWLADRLGLPMAYIRKKPKGFGRGAQIEGDMAPGARVLLVEDLATDGGSKVNFINAIRQAECQVAHALVVFHYGIFPQSLTTLGDLGVKLHGLATWWDVLEAARDTGRLDAGETAKIKAFLDDPEGWSNARGGSLKTE</sequence>
<evidence type="ECO:0000313" key="8">
    <source>
        <dbReference type="EMBL" id="TDQ83830.1"/>
    </source>
</evidence>
<reference evidence="8 9" key="1">
    <citation type="submission" date="2019-03" db="EMBL/GenBank/DDBJ databases">
        <title>Genomic Encyclopedia of Type Strains, Phase III (KMG-III): the genomes of soil and plant-associated and newly described type strains.</title>
        <authorList>
            <person name="Whitman W."/>
        </authorList>
    </citation>
    <scope>NUCLEOTIDE SEQUENCE [LARGE SCALE GENOMIC DNA]</scope>
    <source>
        <strain evidence="8 9">CGMCC 1.7660</strain>
    </source>
</reference>
<dbReference type="Gene3D" id="3.40.50.2020">
    <property type="match status" value="1"/>
</dbReference>
<dbReference type="InterPro" id="IPR029057">
    <property type="entry name" value="PRTase-like"/>
</dbReference>
<dbReference type="RefSeq" id="WP_133611860.1">
    <property type="nucleotide sequence ID" value="NZ_SNYW01000006.1"/>
</dbReference>
<organism evidence="8 9">
    <name type="scientific">Dongia mobilis</name>
    <dbReference type="NCBI Taxonomy" id="578943"/>
    <lineage>
        <taxon>Bacteria</taxon>
        <taxon>Pseudomonadati</taxon>
        <taxon>Pseudomonadota</taxon>
        <taxon>Alphaproteobacteria</taxon>
        <taxon>Rhodospirillales</taxon>
        <taxon>Dongiaceae</taxon>
        <taxon>Dongia</taxon>
    </lineage>
</organism>
<dbReference type="OrthoDB" id="9802134at2"/>
<comment type="catalytic activity">
    <reaction evidence="6">
        <text>orotidine 5'-phosphate + diphosphate = orotate + 5-phospho-alpha-D-ribose 1-diphosphate</text>
        <dbReference type="Rhea" id="RHEA:10380"/>
        <dbReference type="ChEBI" id="CHEBI:30839"/>
        <dbReference type="ChEBI" id="CHEBI:33019"/>
        <dbReference type="ChEBI" id="CHEBI:57538"/>
        <dbReference type="ChEBI" id="CHEBI:58017"/>
        <dbReference type="EC" id="2.4.2.10"/>
    </reaction>
</comment>
<dbReference type="PANTHER" id="PTHR19278:SF9">
    <property type="entry name" value="URIDINE 5'-MONOPHOSPHATE SYNTHASE"/>
    <property type="match status" value="1"/>
</dbReference>
<dbReference type="PANTHER" id="PTHR19278">
    <property type="entry name" value="OROTATE PHOSPHORIBOSYLTRANSFERASE"/>
    <property type="match status" value="1"/>
</dbReference>
<dbReference type="GO" id="GO:0000287">
    <property type="term" value="F:magnesium ion binding"/>
    <property type="evidence" value="ECO:0007669"/>
    <property type="project" value="UniProtKB-UniRule"/>
</dbReference>
<dbReference type="SUPFAM" id="SSF53271">
    <property type="entry name" value="PRTase-like"/>
    <property type="match status" value="1"/>
</dbReference>
<comment type="subunit">
    <text evidence="6">Homodimer.</text>
</comment>